<reference evidence="3 4" key="1">
    <citation type="journal article" date="2022" name="Nat. Plants">
        <title>Genomes of leafy and leafless Platanthera orchids illuminate the evolution of mycoheterotrophy.</title>
        <authorList>
            <person name="Li M.H."/>
            <person name="Liu K.W."/>
            <person name="Li Z."/>
            <person name="Lu H.C."/>
            <person name="Ye Q.L."/>
            <person name="Zhang D."/>
            <person name="Wang J.Y."/>
            <person name="Li Y.F."/>
            <person name="Zhong Z.M."/>
            <person name="Liu X."/>
            <person name="Yu X."/>
            <person name="Liu D.K."/>
            <person name="Tu X.D."/>
            <person name="Liu B."/>
            <person name="Hao Y."/>
            <person name="Liao X.Y."/>
            <person name="Jiang Y.T."/>
            <person name="Sun W.H."/>
            <person name="Chen J."/>
            <person name="Chen Y.Q."/>
            <person name="Ai Y."/>
            <person name="Zhai J.W."/>
            <person name="Wu S.S."/>
            <person name="Zhou Z."/>
            <person name="Hsiao Y.Y."/>
            <person name="Wu W.L."/>
            <person name="Chen Y.Y."/>
            <person name="Lin Y.F."/>
            <person name="Hsu J.L."/>
            <person name="Li C.Y."/>
            <person name="Wang Z.W."/>
            <person name="Zhao X."/>
            <person name="Zhong W.Y."/>
            <person name="Ma X.K."/>
            <person name="Ma L."/>
            <person name="Huang J."/>
            <person name="Chen G.Z."/>
            <person name="Huang M.Z."/>
            <person name="Huang L."/>
            <person name="Peng D.H."/>
            <person name="Luo Y.B."/>
            <person name="Zou S.Q."/>
            <person name="Chen S.P."/>
            <person name="Lan S."/>
            <person name="Tsai W.C."/>
            <person name="Van de Peer Y."/>
            <person name="Liu Z.J."/>
        </authorList>
    </citation>
    <scope>NUCLEOTIDE SEQUENCE [LARGE SCALE GENOMIC DNA]</scope>
    <source>
        <strain evidence="3">Lor287</strain>
    </source>
</reference>
<dbReference type="EMBL" id="JBBWWQ010000007">
    <property type="protein sequence ID" value="KAK8943097.1"/>
    <property type="molecule type" value="Genomic_DNA"/>
</dbReference>
<gene>
    <name evidence="3" type="ORF">KSP39_PZI009420</name>
</gene>
<comment type="caution">
    <text evidence="3">The sequence shown here is derived from an EMBL/GenBank/DDBJ whole genome shotgun (WGS) entry which is preliminary data.</text>
</comment>
<evidence type="ECO:0000313" key="4">
    <source>
        <dbReference type="Proteomes" id="UP001418222"/>
    </source>
</evidence>
<accession>A0AAP0G7W6</accession>
<dbReference type="PANTHER" id="PTHR21422:SF10">
    <property type="entry name" value="RAB3 GTPASE-ACTIVATING PROTEIN CATALYTIC SUBUNIT"/>
    <property type="match status" value="1"/>
</dbReference>
<dbReference type="Pfam" id="PF13890">
    <property type="entry name" value="Rab3-GTPase_cat"/>
    <property type="match status" value="1"/>
</dbReference>
<dbReference type="InterPro" id="IPR026147">
    <property type="entry name" value="Rab3GAP1_conserved"/>
</dbReference>
<name>A0AAP0G7W6_9ASPA</name>
<feature type="domain" description="Rab3GAP catalytic subunit conserved" evidence="2">
    <location>
        <begin position="350"/>
        <end position="501"/>
    </location>
</feature>
<protein>
    <recommendedName>
        <fullName evidence="2">Rab3GAP catalytic subunit conserved domain-containing protein</fullName>
    </recommendedName>
</protein>
<dbReference type="GO" id="GO:0005096">
    <property type="term" value="F:GTPase activator activity"/>
    <property type="evidence" value="ECO:0007669"/>
    <property type="project" value="InterPro"/>
</dbReference>
<evidence type="ECO:0000259" key="2">
    <source>
        <dbReference type="Pfam" id="PF13890"/>
    </source>
</evidence>
<feature type="region of interest" description="Disordered" evidence="1">
    <location>
        <begin position="1"/>
        <end position="40"/>
    </location>
</feature>
<feature type="compositionally biased region" description="Low complexity" evidence="1">
    <location>
        <begin position="17"/>
        <end position="32"/>
    </location>
</feature>
<feature type="compositionally biased region" description="Basic and acidic residues" evidence="1">
    <location>
        <begin position="62"/>
        <end position="102"/>
    </location>
</feature>
<feature type="region of interest" description="Disordered" evidence="1">
    <location>
        <begin position="62"/>
        <end position="121"/>
    </location>
</feature>
<evidence type="ECO:0000313" key="3">
    <source>
        <dbReference type="EMBL" id="KAK8943097.1"/>
    </source>
</evidence>
<feature type="region of interest" description="Disordered" evidence="1">
    <location>
        <begin position="434"/>
        <end position="455"/>
    </location>
</feature>
<keyword evidence="4" id="KW-1185">Reference proteome</keyword>
<dbReference type="InterPro" id="IPR045700">
    <property type="entry name" value="Rab3GAP1"/>
</dbReference>
<organism evidence="3 4">
    <name type="scientific">Platanthera zijinensis</name>
    <dbReference type="NCBI Taxonomy" id="2320716"/>
    <lineage>
        <taxon>Eukaryota</taxon>
        <taxon>Viridiplantae</taxon>
        <taxon>Streptophyta</taxon>
        <taxon>Embryophyta</taxon>
        <taxon>Tracheophyta</taxon>
        <taxon>Spermatophyta</taxon>
        <taxon>Magnoliopsida</taxon>
        <taxon>Liliopsida</taxon>
        <taxon>Asparagales</taxon>
        <taxon>Orchidaceae</taxon>
        <taxon>Orchidoideae</taxon>
        <taxon>Orchideae</taxon>
        <taxon>Orchidinae</taxon>
        <taxon>Platanthera</taxon>
    </lineage>
</organism>
<dbReference type="PANTHER" id="PTHR21422">
    <property type="entry name" value="RAB3 GTPASE-ACTIVATING PROTEIN CATALYTIC SUBUNIT"/>
    <property type="match status" value="1"/>
</dbReference>
<dbReference type="AlphaFoldDB" id="A0AAP0G7W6"/>
<dbReference type="Proteomes" id="UP001418222">
    <property type="component" value="Unassembled WGS sequence"/>
</dbReference>
<sequence>MDIPPLDNPRDPDPMNPASTSASSTSVESPAAFGGSSTPTVSFVSRAKTALHSAAARAEKVLTDIKADLRSDRDGDGQAKKDSRKLDDKESSGDDVSVKPSEESSEEFFTAAHGDHNSSNKLKIPPASVLKQLAAAYEAGKNLICLKDLLSLVEDPLPTREKSGLSFSAVKSLVLGEKDDKSFSDLSNGEEIHSLIQLLFDSENSFIQMNGGSGLTSLPLASIPKDIRGAPPESFVVRLSKVIGCFKSLQKIACFWGCVVIELRRLWSKGLPVPWMPLDADPDLDSCLLHQQLQVINCCISRKIRQNAAIKSLDSVIREANLVNKGLVDSPENSNSMRYAKLVSGQFVLRLGVDHLSENLTMLETGEPIYSPVTQKGPILTEEFIKETEELVLRTGSFGVGCSQLLSDMQAFKAANPGCVLEDFIRWHSPPDWSEMESTSEYNDSADGEGSSRRGRLSKRMLKEGNLWQELWKSAKPLPAVQQTPVFDEDLAVESIFTTLEDIPPSELLEQLFVSMLCSAFTIAEASISRDSHVSKIFYECKDWVFATCQNGISSDNIGDICKVYETVETIVTHPEEAITIMDQSKEAASEEPKSRFKRINLNFMKKDINLLRKKPPKDKKKSKEKPNHVFSQFFDAKSLFSKKQPKLRGAVSTSEPALDVNDWEIV</sequence>
<evidence type="ECO:0000256" key="1">
    <source>
        <dbReference type="SAM" id="MobiDB-lite"/>
    </source>
</evidence>
<proteinExistence type="predicted"/>